<comment type="similarity">
    <text evidence="2">Belongs to the PI3/PI4-kinase family. ATM subfamily.</text>
</comment>
<keyword evidence="11" id="KW-0539">Nucleus</keyword>
<accession>A0AAD9ILW9</accession>
<name>A0AAD9ILW9_PROWI</name>
<evidence type="ECO:0000256" key="10">
    <source>
        <dbReference type="ARBA" id="ARBA00023204"/>
    </source>
</evidence>
<dbReference type="GO" id="GO:0000077">
    <property type="term" value="P:DNA damage checkpoint signaling"/>
    <property type="evidence" value="ECO:0007669"/>
    <property type="project" value="TreeGrafter"/>
</dbReference>
<evidence type="ECO:0000256" key="9">
    <source>
        <dbReference type="ARBA" id="ARBA00022840"/>
    </source>
</evidence>
<comment type="caution">
    <text evidence="16">The sequence shown here is derived from an EMBL/GenBank/DDBJ whole genome shotgun (WGS) entry which is preliminary data.</text>
</comment>
<evidence type="ECO:0000256" key="12">
    <source>
        <dbReference type="SAM" id="MobiDB-lite"/>
    </source>
</evidence>
<evidence type="ECO:0000256" key="2">
    <source>
        <dbReference type="ARBA" id="ARBA00010769"/>
    </source>
</evidence>
<dbReference type="SUPFAM" id="SSF56112">
    <property type="entry name" value="Protein kinase-like (PK-like)"/>
    <property type="match status" value="1"/>
</dbReference>
<evidence type="ECO:0000313" key="16">
    <source>
        <dbReference type="EMBL" id="KAK2079660.1"/>
    </source>
</evidence>
<dbReference type="GO" id="GO:0005694">
    <property type="term" value="C:chromosome"/>
    <property type="evidence" value="ECO:0007669"/>
    <property type="project" value="TreeGrafter"/>
</dbReference>
<organism evidence="16 17">
    <name type="scientific">Prototheca wickerhamii</name>
    <dbReference type="NCBI Taxonomy" id="3111"/>
    <lineage>
        <taxon>Eukaryota</taxon>
        <taxon>Viridiplantae</taxon>
        <taxon>Chlorophyta</taxon>
        <taxon>core chlorophytes</taxon>
        <taxon>Trebouxiophyceae</taxon>
        <taxon>Chlorellales</taxon>
        <taxon>Chlorellaceae</taxon>
        <taxon>Prototheca</taxon>
    </lineage>
</organism>
<dbReference type="SMART" id="SM00146">
    <property type="entry name" value="PI3Kc"/>
    <property type="match status" value="1"/>
</dbReference>
<reference evidence="16" key="1">
    <citation type="submission" date="2021-01" db="EMBL/GenBank/DDBJ databases">
        <authorList>
            <person name="Eckstrom K.M.E."/>
        </authorList>
    </citation>
    <scope>NUCLEOTIDE SEQUENCE</scope>
    <source>
        <strain evidence="16">UVCC 0001</strain>
    </source>
</reference>
<dbReference type="GO" id="GO:0005524">
    <property type="term" value="F:ATP binding"/>
    <property type="evidence" value="ECO:0007669"/>
    <property type="project" value="UniProtKB-KW"/>
</dbReference>
<dbReference type="EC" id="2.7.11.1" evidence="3"/>
<dbReference type="Gene3D" id="3.30.1010.10">
    <property type="entry name" value="Phosphatidylinositol 3-kinase Catalytic Subunit, Chain A, domain 4"/>
    <property type="match status" value="1"/>
</dbReference>
<dbReference type="SMART" id="SM01343">
    <property type="entry name" value="FATC"/>
    <property type="match status" value="1"/>
</dbReference>
<dbReference type="Proteomes" id="UP001255856">
    <property type="component" value="Unassembled WGS sequence"/>
</dbReference>
<protein>
    <recommendedName>
        <fullName evidence="3">non-specific serine/threonine protein kinase</fullName>
        <ecNumber evidence="3">2.7.11.1</ecNumber>
    </recommendedName>
</protein>
<feature type="compositionally biased region" description="Low complexity" evidence="12">
    <location>
        <begin position="433"/>
        <end position="450"/>
    </location>
</feature>
<evidence type="ECO:0000259" key="15">
    <source>
        <dbReference type="PROSITE" id="PS51190"/>
    </source>
</evidence>
<keyword evidence="8" id="KW-0418">Kinase</keyword>
<evidence type="ECO:0000256" key="7">
    <source>
        <dbReference type="ARBA" id="ARBA00022763"/>
    </source>
</evidence>
<feature type="region of interest" description="Disordered" evidence="12">
    <location>
        <begin position="429"/>
        <end position="453"/>
    </location>
</feature>
<dbReference type="InterPro" id="IPR003151">
    <property type="entry name" value="PIK-rel_kinase_FAT"/>
</dbReference>
<feature type="domain" description="FATC" evidence="15">
    <location>
        <begin position="1457"/>
        <end position="1489"/>
    </location>
</feature>
<feature type="domain" description="PI3K/PI4K catalytic" evidence="13">
    <location>
        <begin position="1163"/>
        <end position="1452"/>
    </location>
</feature>
<dbReference type="PROSITE" id="PS51189">
    <property type="entry name" value="FAT"/>
    <property type="match status" value="1"/>
</dbReference>
<keyword evidence="9" id="KW-0067">ATP-binding</keyword>
<comment type="subcellular location">
    <subcellularLocation>
        <location evidence="1">Nucleus</location>
    </subcellularLocation>
</comment>
<keyword evidence="7" id="KW-0227">DNA damage</keyword>
<proteinExistence type="inferred from homology"/>
<sequence length="1489" mass="159083">MSAGMDRGAALGEVAHHLLAGRLLEGQTDFDDLIRAVESATRAPFADFFRACAPRVLAEAVWRAGSAREWAARPGGPGAEHGPPPALTQRVARMVLELGRLAAPRRGAGAPGPGDPAGERLSAEAVLAEGDLATRMLKELGDRLDGALGAAAAGEGGHGAMGAPRQATPPSGPIAACVARPAALPWSWILSMQLVPGRPLPELVAELCRAARARACGAPGAPAAREAALRGWVVLLRALRGSAPPSALGALARRAAAAALGGAGDVGGDGAGRSKERARQLARRLLREAVETAGAEADRALPPVPALDEALDEAPERGRATPMTAGARVAKLLAWLEREDESSPTAIGATLRRCCARWRAWARSSPRAWACRCARRRRACPRRALVLEVVERHLARLLRTATSLRALDATSFAVQEIFRGCGALVDPDRGRGAPRQARARAAPSRSPTRSMTRWPRTCRRSVRPYLDSKFSLRYGVQRAPGVVFGAAPPAPGAPPLTHARWLALWMSALAEHHTARSPLRPLFLAVLPLLRYDLALGLALLPYLAAAALEGAEPAARAAVADEVMAVVAGAHASPSGAACLQTVFGLLDTLQRWAEDARVEASRARQRKGASGGGGCQRKAEDALQGLLDAVPRDGLARAARRAGAWARALVYLEQHLRDGRGGALNPCAARSVRYDARDVSRLAEMKAKLNDATRLARTAFLEGVGESYAHAYPAMARLAALQEATDDPLLAWAPRLALTQPVLSLREQQLSLRRAAAAAAGDDASAARCWLELSALCRTSGAHEAAKASGLAALRAGAPGAALERAALVAETEPGWRAVEELRALLAAHADGEETRADRAGIMVCLAQLLAETGQGTQEEAASLFEDALGLDAQSEGAHFAYGAFLDRLLVATRARREAQRSKVNVGKHLDRLHGRSKVKQGEGRSCGAILTEVLRVYGKSISLGSEHMYESLPRLLTLWHEHAAFIFSGAAAAEAAERAQQGEVKALMRSLARSVPLHVWLCALPQLTSRICHADAEVAALTREMLTRLTQAYPHQALWALAAVSKSGVPARRAAAAGIVQAARRAATGEAERRVFAEMGPFCEQLIRLCFHQSRQRISAKKEFSHLVRTFPLHVLMPTMTALSVTLPPARQVGAAATQSSQTAPPAWRPFADPVTIAGMEDGVEVLRSLQVPKKVTLIGSDGAAYAFLAKPKDDLRKDSRMMEAAGVLNRLFAGDPRARRRGLALRRFAVLPLTEDCGLVEWVPHTVGLRHCVQDVYAAEGLFDPATTNAAIKALYDAAAGQRRKADLLQAVLERFPPRLHRWLLNKFPEPSAWLNARLRFARGAAVWSASGDVVHVDFSCLFDKGLTLEKPEVVPFRLTQNVVDACGVSGVEGVFMAVSELTLAILRKYQATILSVMDSFVHDPLVEWARTSSSSRKDGAGETGNPHAQDALATIRGRLQGTLLGVGSNPCLPLSSQGHARYLVEEATNKENLGQMYIWWMAWF</sequence>
<evidence type="ECO:0000256" key="8">
    <source>
        <dbReference type="ARBA" id="ARBA00022777"/>
    </source>
</evidence>
<dbReference type="InterPro" id="IPR003152">
    <property type="entry name" value="FATC_dom"/>
</dbReference>
<evidence type="ECO:0000259" key="14">
    <source>
        <dbReference type="PROSITE" id="PS51189"/>
    </source>
</evidence>
<evidence type="ECO:0000256" key="1">
    <source>
        <dbReference type="ARBA" id="ARBA00004123"/>
    </source>
</evidence>
<dbReference type="GO" id="GO:0004674">
    <property type="term" value="F:protein serine/threonine kinase activity"/>
    <property type="evidence" value="ECO:0007669"/>
    <property type="project" value="UniProtKB-KW"/>
</dbReference>
<dbReference type="CDD" id="cd00892">
    <property type="entry name" value="PIKKc_ATR"/>
    <property type="match status" value="1"/>
</dbReference>
<dbReference type="Pfam" id="PF02259">
    <property type="entry name" value="FAT"/>
    <property type="match status" value="1"/>
</dbReference>
<dbReference type="GO" id="GO:0006281">
    <property type="term" value="P:DNA repair"/>
    <property type="evidence" value="ECO:0007669"/>
    <property type="project" value="UniProtKB-KW"/>
</dbReference>
<dbReference type="PROSITE" id="PS50290">
    <property type="entry name" value="PI3_4_KINASE_3"/>
    <property type="match status" value="1"/>
</dbReference>
<evidence type="ECO:0000259" key="13">
    <source>
        <dbReference type="PROSITE" id="PS50290"/>
    </source>
</evidence>
<dbReference type="InterPro" id="IPR057564">
    <property type="entry name" value="HEAT_ATR"/>
</dbReference>
<dbReference type="InterPro" id="IPR000403">
    <property type="entry name" value="PI3/4_kinase_cat_dom"/>
</dbReference>
<evidence type="ECO:0000256" key="6">
    <source>
        <dbReference type="ARBA" id="ARBA00022741"/>
    </source>
</evidence>
<keyword evidence="10" id="KW-0234">DNA repair</keyword>
<dbReference type="Gene3D" id="1.10.1070.11">
    <property type="entry name" value="Phosphatidylinositol 3-/4-kinase, catalytic domain"/>
    <property type="match status" value="1"/>
</dbReference>
<gene>
    <name evidence="16" type="ORF">QBZ16_002055</name>
</gene>
<dbReference type="InterPro" id="IPR050517">
    <property type="entry name" value="DDR_Repair_Kinase"/>
</dbReference>
<dbReference type="PANTHER" id="PTHR11139">
    <property type="entry name" value="ATAXIA TELANGIECTASIA MUTATED ATM -RELATED"/>
    <property type="match status" value="1"/>
</dbReference>
<dbReference type="Pfam" id="PF02260">
    <property type="entry name" value="FATC"/>
    <property type="match status" value="1"/>
</dbReference>
<dbReference type="InterPro" id="IPR056802">
    <property type="entry name" value="ATR-like_M-HEAT"/>
</dbReference>
<evidence type="ECO:0000256" key="3">
    <source>
        <dbReference type="ARBA" id="ARBA00012513"/>
    </source>
</evidence>
<keyword evidence="4" id="KW-0723">Serine/threonine-protein kinase</keyword>
<evidence type="ECO:0000256" key="5">
    <source>
        <dbReference type="ARBA" id="ARBA00022679"/>
    </source>
</evidence>
<keyword evidence="6" id="KW-0547">Nucleotide-binding</keyword>
<dbReference type="EMBL" id="JASFZW010000002">
    <property type="protein sequence ID" value="KAK2079660.1"/>
    <property type="molecule type" value="Genomic_DNA"/>
</dbReference>
<dbReference type="GO" id="GO:0000723">
    <property type="term" value="P:telomere maintenance"/>
    <property type="evidence" value="ECO:0007669"/>
    <property type="project" value="TreeGrafter"/>
</dbReference>
<keyword evidence="17" id="KW-1185">Reference proteome</keyword>
<dbReference type="Pfam" id="PF25030">
    <property type="entry name" value="M-HEAT_ATR"/>
    <property type="match status" value="1"/>
</dbReference>
<keyword evidence="5" id="KW-0808">Transferase</keyword>
<dbReference type="InterPro" id="IPR036940">
    <property type="entry name" value="PI3/4_kinase_cat_sf"/>
</dbReference>
<dbReference type="Pfam" id="PF23593">
    <property type="entry name" value="HEAT_ATR"/>
    <property type="match status" value="1"/>
</dbReference>
<dbReference type="InterPro" id="IPR014009">
    <property type="entry name" value="PIK_FAT"/>
</dbReference>
<dbReference type="PANTHER" id="PTHR11139:SF69">
    <property type="entry name" value="SERINE_THREONINE-PROTEIN KINASE ATR"/>
    <property type="match status" value="1"/>
</dbReference>
<dbReference type="PROSITE" id="PS51190">
    <property type="entry name" value="FATC"/>
    <property type="match status" value="1"/>
</dbReference>
<evidence type="ECO:0000256" key="11">
    <source>
        <dbReference type="ARBA" id="ARBA00023242"/>
    </source>
</evidence>
<dbReference type="GO" id="GO:0005634">
    <property type="term" value="C:nucleus"/>
    <property type="evidence" value="ECO:0007669"/>
    <property type="project" value="UniProtKB-SubCell"/>
</dbReference>
<evidence type="ECO:0000256" key="4">
    <source>
        <dbReference type="ARBA" id="ARBA00022527"/>
    </source>
</evidence>
<dbReference type="Pfam" id="PF00454">
    <property type="entry name" value="PI3_PI4_kinase"/>
    <property type="match status" value="2"/>
</dbReference>
<evidence type="ECO:0000313" key="17">
    <source>
        <dbReference type="Proteomes" id="UP001255856"/>
    </source>
</evidence>
<feature type="domain" description="FAT" evidence="14">
    <location>
        <begin position="636"/>
        <end position="1050"/>
    </location>
</feature>
<dbReference type="InterPro" id="IPR011009">
    <property type="entry name" value="Kinase-like_dom_sf"/>
</dbReference>